<name>A0A6J4SS83_9ACTN</name>
<feature type="domain" description="ABC transporter" evidence="10">
    <location>
        <begin position="365"/>
        <end position="601"/>
    </location>
</feature>
<dbReference type="InterPro" id="IPR011527">
    <property type="entry name" value="ABC1_TM_dom"/>
</dbReference>
<evidence type="ECO:0000256" key="3">
    <source>
        <dbReference type="ARBA" id="ARBA00022475"/>
    </source>
</evidence>
<reference evidence="12" key="1">
    <citation type="submission" date="2020-02" db="EMBL/GenBank/DDBJ databases">
        <authorList>
            <person name="Meier V. D."/>
        </authorList>
    </citation>
    <scope>NUCLEOTIDE SEQUENCE</scope>
    <source>
        <strain evidence="12">AVDCRST_MAG30</strain>
    </source>
</reference>
<evidence type="ECO:0000256" key="6">
    <source>
        <dbReference type="ARBA" id="ARBA00022840"/>
    </source>
</evidence>
<dbReference type="PROSITE" id="PS50929">
    <property type="entry name" value="ABC_TM1F"/>
    <property type="match status" value="1"/>
</dbReference>
<comment type="subcellular location">
    <subcellularLocation>
        <location evidence="1">Cell membrane</location>
        <topology evidence="1">Multi-pass membrane protein</topology>
    </subcellularLocation>
</comment>
<gene>
    <name evidence="12" type="ORF">AVDCRST_MAG30-2081</name>
</gene>
<evidence type="ECO:0000256" key="9">
    <source>
        <dbReference type="SAM" id="Phobius"/>
    </source>
</evidence>
<feature type="transmembrane region" description="Helical" evidence="9">
    <location>
        <begin position="271"/>
        <end position="293"/>
    </location>
</feature>
<feature type="transmembrane region" description="Helical" evidence="9">
    <location>
        <begin position="84"/>
        <end position="101"/>
    </location>
</feature>
<keyword evidence="5" id="KW-0547">Nucleotide-binding</keyword>
<keyword evidence="3" id="KW-1003">Cell membrane</keyword>
<dbReference type="InterPro" id="IPR003593">
    <property type="entry name" value="AAA+_ATPase"/>
</dbReference>
<dbReference type="PANTHER" id="PTHR43394:SF1">
    <property type="entry name" value="ATP-BINDING CASSETTE SUB-FAMILY B MEMBER 10, MITOCHONDRIAL"/>
    <property type="match status" value="1"/>
</dbReference>
<feature type="domain" description="ABC transmembrane type-1" evidence="11">
    <location>
        <begin position="49"/>
        <end position="331"/>
    </location>
</feature>
<dbReference type="Pfam" id="PF00005">
    <property type="entry name" value="ABC_tran"/>
    <property type="match status" value="1"/>
</dbReference>
<organism evidence="12">
    <name type="scientific">uncultured Solirubrobacteraceae bacterium</name>
    <dbReference type="NCBI Taxonomy" id="1162706"/>
    <lineage>
        <taxon>Bacteria</taxon>
        <taxon>Bacillati</taxon>
        <taxon>Actinomycetota</taxon>
        <taxon>Thermoleophilia</taxon>
        <taxon>Solirubrobacterales</taxon>
        <taxon>Solirubrobacteraceae</taxon>
        <taxon>environmental samples</taxon>
    </lineage>
</organism>
<dbReference type="SUPFAM" id="SSF90123">
    <property type="entry name" value="ABC transporter transmembrane region"/>
    <property type="match status" value="1"/>
</dbReference>
<dbReference type="Gene3D" id="3.40.50.300">
    <property type="entry name" value="P-loop containing nucleotide triphosphate hydrolases"/>
    <property type="match status" value="1"/>
</dbReference>
<dbReference type="InterPro" id="IPR039421">
    <property type="entry name" value="Type_1_exporter"/>
</dbReference>
<keyword evidence="7 9" id="KW-1133">Transmembrane helix</keyword>
<dbReference type="InterPro" id="IPR036640">
    <property type="entry name" value="ABC1_TM_sf"/>
</dbReference>
<dbReference type="GO" id="GO:0005524">
    <property type="term" value="F:ATP binding"/>
    <property type="evidence" value="ECO:0007669"/>
    <property type="project" value="UniProtKB-KW"/>
</dbReference>
<proteinExistence type="predicted"/>
<dbReference type="Gene3D" id="1.20.1560.10">
    <property type="entry name" value="ABC transporter type 1, transmembrane domain"/>
    <property type="match status" value="1"/>
</dbReference>
<dbReference type="PROSITE" id="PS50893">
    <property type="entry name" value="ABC_TRANSPORTER_2"/>
    <property type="match status" value="1"/>
</dbReference>
<dbReference type="SUPFAM" id="SSF52540">
    <property type="entry name" value="P-loop containing nucleoside triphosphate hydrolases"/>
    <property type="match status" value="1"/>
</dbReference>
<dbReference type="Pfam" id="PF00664">
    <property type="entry name" value="ABC_membrane"/>
    <property type="match status" value="1"/>
</dbReference>
<dbReference type="GO" id="GO:0015421">
    <property type="term" value="F:ABC-type oligopeptide transporter activity"/>
    <property type="evidence" value="ECO:0007669"/>
    <property type="project" value="TreeGrafter"/>
</dbReference>
<keyword evidence="8 9" id="KW-0472">Membrane</keyword>
<evidence type="ECO:0000313" key="12">
    <source>
        <dbReference type="EMBL" id="CAA9503862.1"/>
    </source>
</evidence>
<dbReference type="InterPro" id="IPR027417">
    <property type="entry name" value="P-loop_NTPase"/>
</dbReference>
<dbReference type="GO" id="GO:0005886">
    <property type="term" value="C:plasma membrane"/>
    <property type="evidence" value="ECO:0007669"/>
    <property type="project" value="UniProtKB-SubCell"/>
</dbReference>
<feature type="transmembrane region" description="Helical" evidence="9">
    <location>
        <begin position="44"/>
        <end position="64"/>
    </location>
</feature>
<sequence length="608" mass="66585">MRTRALSPETTPELGRLADVRRRLRAGQGRGRKLRGLLELLRPYRARTILMFVSLLFATAAALAPPPLAKLAIDEGITPRDLATLNWVVVAFLVSALVYWGATYAQTYLVGWVGQRVLQDLRVQIFAHLQTLSIGFYSRRQAGVIISRMTNDVQALDQLVTDGVVTLFGSTLMLVGTAGILLWLDVELALLTFLIFPVLAIASLAFRIVSADAYRLTREKVAAITGYLQESLSGIRVVRAFAQEPRHMRRFSELNQENREANAKTVHLNAAYFPGVEMLSAVATVGILVYGGFQVIDGEMQVGTLVAFITAVALFFDPIQSLSQLYTTYQSGMAALDKIFELLDEEPDLVEREGALELPRLRGDIRFEDVTFSYGEEAGGDALCHIDLAVPPGQTVALVGATGAGKSTFAKLAARFYDPTSGRVLVDGHDLREVSARSLRSQMGIVPQEAFLFSGTIADNIGFGRPDVTDEEIRAAARAVGADTFIEGLEHGYDSEVGERGAQLSAGQRQLVAFARALVADPRILVLDEATSNVDIHTEGRIEEGLRRLLAGRTAIVIAHRLSTIRRAGRIVVLDHGRIVEQGTHEELIEAEGAYWRLYRDWAEQAAA</sequence>
<evidence type="ECO:0000259" key="11">
    <source>
        <dbReference type="PROSITE" id="PS50929"/>
    </source>
</evidence>
<keyword evidence="4 9" id="KW-0812">Transmembrane</keyword>
<dbReference type="CDD" id="cd18546">
    <property type="entry name" value="ABC_6TM_Rv0194_D2_like"/>
    <property type="match status" value="1"/>
</dbReference>
<feature type="transmembrane region" description="Helical" evidence="9">
    <location>
        <begin position="159"/>
        <end position="184"/>
    </location>
</feature>
<evidence type="ECO:0000256" key="8">
    <source>
        <dbReference type="ARBA" id="ARBA00023136"/>
    </source>
</evidence>
<evidence type="ECO:0000256" key="7">
    <source>
        <dbReference type="ARBA" id="ARBA00022989"/>
    </source>
</evidence>
<dbReference type="SMART" id="SM00382">
    <property type="entry name" value="AAA"/>
    <property type="match status" value="1"/>
</dbReference>
<dbReference type="PANTHER" id="PTHR43394">
    <property type="entry name" value="ATP-DEPENDENT PERMEASE MDL1, MITOCHONDRIAL"/>
    <property type="match status" value="1"/>
</dbReference>
<evidence type="ECO:0000256" key="4">
    <source>
        <dbReference type="ARBA" id="ARBA00022692"/>
    </source>
</evidence>
<protein>
    <submittedName>
        <fullName evidence="12">Heterodimeric efflux ABC transporter, permease/ATP-binding subunit 2</fullName>
    </submittedName>
</protein>
<evidence type="ECO:0000256" key="2">
    <source>
        <dbReference type="ARBA" id="ARBA00022448"/>
    </source>
</evidence>
<evidence type="ECO:0000256" key="5">
    <source>
        <dbReference type="ARBA" id="ARBA00022741"/>
    </source>
</evidence>
<dbReference type="FunFam" id="3.40.50.300:FF:000299">
    <property type="entry name" value="ABC transporter ATP-binding protein/permease"/>
    <property type="match status" value="1"/>
</dbReference>
<dbReference type="GO" id="GO:0016887">
    <property type="term" value="F:ATP hydrolysis activity"/>
    <property type="evidence" value="ECO:0007669"/>
    <property type="project" value="InterPro"/>
</dbReference>
<evidence type="ECO:0000259" key="10">
    <source>
        <dbReference type="PROSITE" id="PS50893"/>
    </source>
</evidence>
<dbReference type="EMBL" id="CADCVS010000274">
    <property type="protein sequence ID" value="CAA9503862.1"/>
    <property type="molecule type" value="Genomic_DNA"/>
</dbReference>
<dbReference type="AlphaFoldDB" id="A0A6J4SS83"/>
<feature type="transmembrane region" description="Helical" evidence="9">
    <location>
        <begin position="190"/>
        <end position="210"/>
    </location>
</feature>
<keyword evidence="2" id="KW-0813">Transport</keyword>
<accession>A0A6J4SS83</accession>
<evidence type="ECO:0000256" key="1">
    <source>
        <dbReference type="ARBA" id="ARBA00004651"/>
    </source>
</evidence>
<keyword evidence="6 12" id="KW-0067">ATP-binding</keyword>
<dbReference type="InterPro" id="IPR003439">
    <property type="entry name" value="ABC_transporter-like_ATP-bd"/>
</dbReference>
<dbReference type="InterPro" id="IPR017871">
    <property type="entry name" value="ABC_transporter-like_CS"/>
</dbReference>
<dbReference type="PROSITE" id="PS00211">
    <property type="entry name" value="ABC_TRANSPORTER_1"/>
    <property type="match status" value="1"/>
</dbReference>